<sequence>MARPSKKIDADALVGEIALMRSSIWQNGKVKVAAIITEATTDAALLPENAIALVSMTAFPAGAPSRIMRDVPLYAADPEDAALPSAWLKRARV</sequence>
<gene>
    <name evidence="1" type="ORF">FSB64_21850</name>
</gene>
<proteinExistence type="predicted"/>
<name>A0ABX2NQ85_9BURK</name>
<protein>
    <submittedName>
        <fullName evidence="1">Uncharacterized protein</fullName>
    </submittedName>
</protein>
<comment type="caution">
    <text evidence="1">The sequence shown here is derived from an EMBL/GenBank/DDBJ whole genome shotgun (WGS) entry which is preliminary data.</text>
</comment>
<reference evidence="1 2" key="1">
    <citation type="submission" date="2019-08" db="EMBL/GenBank/DDBJ databases">
        <title>Paraburkholderia simonii sp. nov. and P. youngii sp. nov. Brazilian and Mexican Mimosa-associated rhizobia.</title>
        <authorList>
            <person name="Mavima L."/>
            <person name="Beukes C.W."/>
            <person name="Palmer M."/>
            <person name="De Meyer S.E."/>
            <person name="James E.K."/>
            <person name="Maluk M."/>
            <person name="Avontuur J.R."/>
            <person name="Chan W.Y."/>
            <person name="Venter S.N."/>
            <person name="Steenkamp E.T."/>
        </authorList>
    </citation>
    <scope>NUCLEOTIDE SEQUENCE [LARGE SCALE GENOMIC DNA]</scope>
    <source>
        <strain evidence="1 2">JPY454</strain>
    </source>
</reference>
<dbReference type="EMBL" id="VOMC01000023">
    <property type="protein sequence ID" value="NVI06363.1"/>
    <property type="molecule type" value="Genomic_DNA"/>
</dbReference>
<accession>A0ABX2NQ85</accession>
<keyword evidence="2" id="KW-1185">Reference proteome</keyword>
<dbReference type="Proteomes" id="UP000821598">
    <property type="component" value="Unassembled WGS sequence"/>
</dbReference>
<evidence type="ECO:0000313" key="2">
    <source>
        <dbReference type="Proteomes" id="UP000821598"/>
    </source>
</evidence>
<organism evidence="1 2">
    <name type="scientific">Paraburkholderia youngii</name>
    <dbReference type="NCBI Taxonomy" id="2782701"/>
    <lineage>
        <taxon>Bacteria</taxon>
        <taxon>Pseudomonadati</taxon>
        <taxon>Pseudomonadota</taxon>
        <taxon>Betaproteobacteria</taxon>
        <taxon>Burkholderiales</taxon>
        <taxon>Burkholderiaceae</taxon>
        <taxon>Paraburkholderia</taxon>
    </lineage>
</organism>
<evidence type="ECO:0000313" key="1">
    <source>
        <dbReference type="EMBL" id="NVI06363.1"/>
    </source>
</evidence>